<sequence length="75" mass="8451">MKTRRWDFISKNRADFGVKRLCRVLGVSRSGYYRHQATEAVRVERQAHEAAAVAEIRAIHAEHRGAYGAPVSTPS</sequence>
<dbReference type="Proteomes" id="UP000660675">
    <property type="component" value="Unassembled WGS sequence"/>
</dbReference>
<evidence type="ECO:0008006" key="3">
    <source>
        <dbReference type="Google" id="ProtNLM"/>
    </source>
</evidence>
<proteinExistence type="predicted"/>
<keyword evidence="2" id="KW-1185">Reference proteome</keyword>
<accession>A0ABQ2WC67</accession>
<gene>
    <name evidence="1" type="ORF">GCM10015535_69680</name>
</gene>
<reference evidence="2" key="1">
    <citation type="journal article" date="2019" name="Int. J. Syst. Evol. Microbiol.">
        <title>The Global Catalogue of Microorganisms (GCM) 10K type strain sequencing project: providing services to taxonomists for standard genome sequencing and annotation.</title>
        <authorList>
            <consortium name="The Broad Institute Genomics Platform"/>
            <consortium name="The Broad Institute Genome Sequencing Center for Infectious Disease"/>
            <person name="Wu L."/>
            <person name="Ma J."/>
        </authorList>
    </citation>
    <scope>NUCLEOTIDE SEQUENCE [LARGE SCALE GENOMIC DNA]</scope>
    <source>
        <strain evidence="2">JCM 4376</strain>
    </source>
</reference>
<evidence type="ECO:0000313" key="2">
    <source>
        <dbReference type="Proteomes" id="UP000660675"/>
    </source>
</evidence>
<organism evidence="1 2">
    <name type="scientific">Streptomyces gelaticus</name>
    <dbReference type="NCBI Taxonomy" id="285446"/>
    <lineage>
        <taxon>Bacteria</taxon>
        <taxon>Bacillati</taxon>
        <taxon>Actinomycetota</taxon>
        <taxon>Actinomycetes</taxon>
        <taxon>Kitasatosporales</taxon>
        <taxon>Streptomycetaceae</taxon>
        <taxon>Streptomyces</taxon>
    </lineage>
</organism>
<name>A0ABQ2WC67_9ACTN</name>
<comment type="caution">
    <text evidence="1">The sequence shown here is derived from an EMBL/GenBank/DDBJ whole genome shotgun (WGS) entry which is preliminary data.</text>
</comment>
<protein>
    <recommendedName>
        <fullName evidence="3">IS3 family transposase</fullName>
    </recommendedName>
</protein>
<evidence type="ECO:0000313" key="1">
    <source>
        <dbReference type="EMBL" id="GGV97764.1"/>
    </source>
</evidence>
<dbReference type="EMBL" id="BMTF01000065">
    <property type="protein sequence ID" value="GGV97764.1"/>
    <property type="molecule type" value="Genomic_DNA"/>
</dbReference>